<sequence length="309" mass="33691">MMRFVVRRLLELVVVFLGVTFLIYAMVFALQGDPIAALAGDRPLPDSVVRVLRARYHLDESLWQQYLRYLGGLLQGDLGTDFTGRPVSERMASRWPTTIVLALTAWLLEVLVGVSLGLWAALRHGRLADRAVLLGTIVVSSIPIFVLGATAQLYLGVRWRVFPVSGTQDGWPMGFLLPAACLAVFGLAAVSRLMRGSVIDAMSSDWVRTLRAKGLSPRRIVGVHVMRNSGIPVLTFLAVDLGYLLGGAIVVEGIFNMPGIGQLLFAAIRAHEGPTVVGVSTVLILIFLVISALVDITNSLLDPRIRRDR</sequence>
<dbReference type="Proteomes" id="UP000473325">
    <property type="component" value="Unassembled WGS sequence"/>
</dbReference>
<feature type="transmembrane region" description="Helical" evidence="7">
    <location>
        <begin position="99"/>
        <end position="119"/>
    </location>
</feature>
<feature type="transmembrane region" description="Helical" evidence="7">
    <location>
        <begin position="275"/>
        <end position="301"/>
    </location>
</feature>
<feature type="transmembrane region" description="Helical" evidence="7">
    <location>
        <begin position="175"/>
        <end position="194"/>
    </location>
</feature>
<dbReference type="InterPro" id="IPR000515">
    <property type="entry name" value="MetI-like"/>
</dbReference>
<dbReference type="PANTHER" id="PTHR43163:SF7">
    <property type="entry name" value="DIPEPTIDE-TRANSPORT INTEGRAL MEMBRANE PROTEIN ABC TRANSPORTER DPPB-RELATED"/>
    <property type="match status" value="1"/>
</dbReference>
<keyword evidence="2 7" id="KW-0813">Transport</keyword>
<feature type="transmembrane region" description="Helical" evidence="7">
    <location>
        <begin position="131"/>
        <end position="155"/>
    </location>
</feature>
<dbReference type="Pfam" id="PF19300">
    <property type="entry name" value="BPD_transp_1_N"/>
    <property type="match status" value="1"/>
</dbReference>
<evidence type="ECO:0000313" key="10">
    <source>
        <dbReference type="Proteomes" id="UP000473325"/>
    </source>
</evidence>
<keyword evidence="3" id="KW-1003">Cell membrane</keyword>
<dbReference type="Pfam" id="PF00528">
    <property type="entry name" value="BPD_transp_1"/>
    <property type="match status" value="1"/>
</dbReference>
<dbReference type="GO" id="GO:0005886">
    <property type="term" value="C:plasma membrane"/>
    <property type="evidence" value="ECO:0007669"/>
    <property type="project" value="UniProtKB-SubCell"/>
</dbReference>
<feature type="transmembrane region" description="Helical" evidence="7">
    <location>
        <begin position="12"/>
        <end position="30"/>
    </location>
</feature>
<comment type="similarity">
    <text evidence="7">Belongs to the binding-protein-dependent transport system permease family.</text>
</comment>
<dbReference type="InterPro" id="IPR035906">
    <property type="entry name" value="MetI-like_sf"/>
</dbReference>
<dbReference type="EMBL" id="WUEK01000004">
    <property type="protein sequence ID" value="MXG89564.1"/>
    <property type="molecule type" value="Genomic_DNA"/>
</dbReference>
<gene>
    <name evidence="9" type="ORF">GRQ65_08380</name>
</gene>
<name>A0A6L7F2F4_9ACTN</name>
<keyword evidence="5 7" id="KW-1133">Transmembrane helix</keyword>
<keyword evidence="6 7" id="KW-0472">Membrane</keyword>
<evidence type="ECO:0000256" key="3">
    <source>
        <dbReference type="ARBA" id="ARBA00022475"/>
    </source>
</evidence>
<dbReference type="PANTHER" id="PTHR43163">
    <property type="entry name" value="DIPEPTIDE TRANSPORT SYSTEM PERMEASE PROTEIN DPPB-RELATED"/>
    <property type="match status" value="1"/>
</dbReference>
<evidence type="ECO:0000313" key="9">
    <source>
        <dbReference type="EMBL" id="MXG89564.1"/>
    </source>
</evidence>
<evidence type="ECO:0000256" key="2">
    <source>
        <dbReference type="ARBA" id="ARBA00022448"/>
    </source>
</evidence>
<evidence type="ECO:0000256" key="1">
    <source>
        <dbReference type="ARBA" id="ARBA00004651"/>
    </source>
</evidence>
<accession>A0A6L7F2F4</accession>
<dbReference type="CDD" id="cd06261">
    <property type="entry name" value="TM_PBP2"/>
    <property type="match status" value="1"/>
</dbReference>
<evidence type="ECO:0000256" key="4">
    <source>
        <dbReference type="ARBA" id="ARBA00022692"/>
    </source>
</evidence>
<dbReference type="PROSITE" id="PS50928">
    <property type="entry name" value="ABC_TM1"/>
    <property type="match status" value="1"/>
</dbReference>
<evidence type="ECO:0000256" key="6">
    <source>
        <dbReference type="ARBA" id="ARBA00023136"/>
    </source>
</evidence>
<evidence type="ECO:0000256" key="7">
    <source>
        <dbReference type="RuleBase" id="RU363032"/>
    </source>
</evidence>
<feature type="transmembrane region" description="Helical" evidence="7">
    <location>
        <begin position="233"/>
        <end position="255"/>
    </location>
</feature>
<reference evidence="9 10" key="1">
    <citation type="submission" date="2019-12" db="EMBL/GenBank/DDBJ databases">
        <authorList>
            <person name="Kun Z."/>
        </authorList>
    </citation>
    <scope>NUCLEOTIDE SEQUENCE [LARGE SCALE GENOMIC DNA]</scope>
    <source>
        <strain evidence="9 10">YIM 123512</strain>
    </source>
</reference>
<keyword evidence="4 7" id="KW-0812">Transmembrane</keyword>
<dbReference type="InterPro" id="IPR045621">
    <property type="entry name" value="BPD_transp_1_N"/>
</dbReference>
<dbReference type="AlphaFoldDB" id="A0A6L7F2F4"/>
<dbReference type="GO" id="GO:0055085">
    <property type="term" value="P:transmembrane transport"/>
    <property type="evidence" value="ECO:0007669"/>
    <property type="project" value="InterPro"/>
</dbReference>
<comment type="caution">
    <text evidence="9">The sequence shown here is derived from an EMBL/GenBank/DDBJ whole genome shotgun (WGS) entry which is preliminary data.</text>
</comment>
<dbReference type="Gene3D" id="1.10.3720.10">
    <property type="entry name" value="MetI-like"/>
    <property type="match status" value="1"/>
</dbReference>
<proteinExistence type="inferred from homology"/>
<organism evidence="9 10">
    <name type="scientific">Nocardioides flavescens</name>
    <dbReference type="NCBI Taxonomy" id="2691959"/>
    <lineage>
        <taxon>Bacteria</taxon>
        <taxon>Bacillati</taxon>
        <taxon>Actinomycetota</taxon>
        <taxon>Actinomycetes</taxon>
        <taxon>Propionibacteriales</taxon>
        <taxon>Nocardioidaceae</taxon>
        <taxon>Nocardioides</taxon>
    </lineage>
</organism>
<evidence type="ECO:0000259" key="8">
    <source>
        <dbReference type="PROSITE" id="PS50928"/>
    </source>
</evidence>
<keyword evidence="10" id="KW-1185">Reference proteome</keyword>
<dbReference type="SUPFAM" id="SSF161098">
    <property type="entry name" value="MetI-like"/>
    <property type="match status" value="1"/>
</dbReference>
<comment type="subcellular location">
    <subcellularLocation>
        <location evidence="1 7">Cell membrane</location>
        <topology evidence="1 7">Multi-pass membrane protein</topology>
    </subcellularLocation>
</comment>
<feature type="domain" description="ABC transmembrane type-1" evidence="8">
    <location>
        <begin position="95"/>
        <end position="294"/>
    </location>
</feature>
<dbReference type="RefSeq" id="WP_160877106.1">
    <property type="nucleotide sequence ID" value="NZ_WUEK01000004.1"/>
</dbReference>
<evidence type="ECO:0000256" key="5">
    <source>
        <dbReference type="ARBA" id="ARBA00022989"/>
    </source>
</evidence>
<protein>
    <submittedName>
        <fullName evidence="9">ABC transporter permease subunit</fullName>
    </submittedName>
</protein>